<keyword evidence="6" id="KW-1185">Reference proteome</keyword>
<gene>
    <name evidence="5" type="ORF">E2562_036103</name>
</gene>
<dbReference type="GO" id="GO:0008270">
    <property type="term" value="F:zinc ion binding"/>
    <property type="evidence" value="ECO:0007669"/>
    <property type="project" value="UniProtKB-KW"/>
</dbReference>
<organism evidence="5 6">
    <name type="scientific">Oryza meyeriana var. granulata</name>
    <dbReference type="NCBI Taxonomy" id="110450"/>
    <lineage>
        <taxon>Eukaryota</taxon>
        <taxon>Viridiplantae</taxon>
        <taxon>Streptophyta</taxon>
        <taxon>Embryophyta</taxon>
        <taxon>Tracheophyta</taxon>
        <taxon>Spermatophyta</taxon>
        <taxon>Magnoliopsida</taxon>
        <taxon>Liliopsida</taxon>
        <taxon>Poales</taxon>
        <taxon>Poaceae</taxon>
        <taxon>BOP clade</taxon>
        <taxon>Oryzoideae</taxon>
        <taxon>Oryzeae</taxon>
        <taxon>Oryzinae</taxon>
        <taxon>Oryza</taxon>
        <taxon>Oryza meyeriana</taxon>
    </lineage>
</organism>
<evidence type="ECO:0000313" key="5">
    <source>
        <dbReference type="EMBL" id="KAF0915406.1"/>
    </source>
</evidence>
<dbReference type="NCBIfam" id="TIGR01566">
    <property type="entry name" value="ZF_HD_prot_N"/>
    <property type="match status" value="1"/>
</dbReference>
<dbReference type="GO" id="GO:0000976">
    <property type="term" value="F:transcription cis-regulatory region binding"/>
    <property type="evidence" value="ECO:0007669"/>
    <property type="project" value="TreeGrafter"/>
</dbReference>
<keyword evidence="2" id="KW-0863">Zinc-finger</keyword>
<dbReference type="GO" id="GO:0005634">
    <property type="term" value="C:nucleus"/>
    <property type="evidence" value="ECO:0007669"/>
    <property type="project" value="TreeGrafter"/>
</dbReference>
<keyword evidence="3" id="KW-0862">Zinc</keyword>
<dbReference type="AlphaFoldDB" id="A0A6G1DSK9"/>
<evidence type="ECO:0000313" key="6">
    <source>
        <dbReference type="Proteomes" id="UP000479710"/>
    </source>
</evidence>
<comment type="caution">
    <text evidence="5">The sequence shown here is derived from an EMBL/GenBank/DDBJ whole genome shotgun (WGS) entry which is preliminary data.</text>
</comment>
<evidence type="ECO:0000256" key="1">
    <source>
        <dbReference type="ARBA" id="ARBA00022723"/>
    </source>
</evidence>
<evidence type="ECO:0000256" key="2">
    <source>
        <dbReference type="ARBA" id="ARBA00022771"/>
    </source>
</evidence>
<dbReference type="PANTHER" id="PTHR31948:SF169">
    <property type="entry name" value="MINI ZINC FINGER PROTEIN 2"/>
    <property type="match status" value="1"/>
</dbReference>
<proteinExistence type="predicted"/>
<evidence type="ECO:0000259" key="4">
    <source>
        <dbReference type="PROSITE" id="PS51523"/>
    </source>
</evidence>
<dbReference type="Pfam" id="PF04770">
    <property type="entry name" value="ZF-HD_dimer"/>
    <property type="match status" value="1"/>
</dbReference>
<name>A0A6G1DSK9_9ORYZ</name>
<dbReference type="Proteomes" id="UP000479710">
    <property type="component" value="Unassembled WGS sequence"/>
</dbReference>
<dbReference type="GO" id="GO:0003700">
    <property type="term" value="F:DNA-binding transcription factor activity"/>
    <property type="evidence" value="ECO:0007669"/>
    <property type="project" value="TreeGrafter"/>
</dbReference>
<accession>A0A6G1DSK9</accession>
<keyword evidence="1" id="KW-0479">Metal-binding</keyword>
<dbReference type="InterPro" id="IPR006456">
    <property type="entry name" value="ZF_HD_homeobox_Cys/His_dimer"/>
</dbReference>
<sequence length="102" mass="10969">MMKRLVVLRRREPAVRFSCCGVRYGECRRNHAASTGGHAVDGCREFIAAEGEEGTGTVAAAAALKCAACGCHRSFHRRVQVYEVAWDDCASDDTPSSSSSSD</sequence>
<reference evidence="5 6" key="1">
    <citation type="submission" date="2019-11" db="EMBL/GenBank/DDBJ databases">
        <title>Whole genome sequence of Oryza granulata.</title>
        <authorList>
            <person name="Li W."/>
        </authorList>
    </citation>
    <scope>NUCLEOTIDE SEQUENCE [LARGE SCALE GENOMIC DNA]</scope>
    <source>
        <strain evidence="6">cv. Menghai</strain>
        <tissue evidence="5">Leaf</tissue>
    </source>
</reference>
<feature type="domain" description="ZF-HD dimerization-type" evidence="4">
    <location>
        <begin position="24"/>
        <end position="79"/>
    </location>
</feature>
<dbReference type="PANTHER" id="PTHR31948">
    <property type="entry name" value="ZINC-FINGER HOMEODOMAIN PROTEIN 2"/>
    <property type="match status" value="1"/>
</dbReference>
<dbReference type="EMBL" id="SPHZ02000006">
    <property type="protein sequence ID" value="KAF0915406.1"/>
    <property type="molecule type" value="Genomic_DNA"/>
</dbReference>
<dbReference type="GO" id="GO:0050793">
    <property type="term" value="P:regulation of developmental process"/>
    <property type="evidence" value="ECO:0007669"/>
    <property type="project" value="TreeGrafter"/>
</dbReference>
<dbReference type="OrthoDB" id="682018at2759"/>
<dbReference type="PROSITE" id="PS51523">
    <property type="entry name" value="ZF_HD_DIMER"/>
    <property type="match status" value="1"/>
</dbReference>
<protein>
    <recommendedName>
        <fullName evidence="4">ZF-HD dimerization-type domain-containing protein</fullName>
    </recommendedName>
</protein>
<evidence type="ECO:0000256" key="3">
    <source>
        <dbReference type="ARBA" id="ARBA00022833"/>
    </source>
</evidence>